<gene>
    <name evidence="1" type="ORF">MGAL_10B048494</name>
</gene>
<accession>A0A8B6FV12</accession>
<comment type="caution">
    <text evidence="1">The sequence shown here is derived from an EMBL/GenBank/DDBJ whole genome shotgun (WGS) entry which is preliminary data.</text>
</comment>
<dbReference type="EMBL" id="UYJE01007350">
    <property type="protein sequence ID" value="VDI54006.1"/>
    <property type="molecule type" value="Genomic_DNA"/>
</dbReference>
<name>A0A8B6FV12_MYTGA</name>
<evidence type="ECO:0000313" key="2">
    <source>
        <dbReference type="Proteomes" id="UP000596742"/>
    </source>
</evidence>
<organism evidence="1 2">
    <name type="scientific">Mytilus galloprovincialis</name>
    <name type="common">Mediterranean mussel</name>
    <dbReference type="NCBI Taxonomy" id="29158"/>
    <lineage>
        <taxon>Eukaryota</taxon>
        <taxon>Metazoa</taxon>
        <taxon>Spiralia</taxon>
        <taxon>Lophotrochozoa</taxon>
        <taxon>Mollusca</taxon>
        <taxon>Bivalvia</taxon>
        <taxon>Autobranchia</taxon>
        <taxon>Pteriomorphia</taxon>
        <taxon>Mytilida</taxon>
        <taxon>Mytiloidea</taxon>
        <taxon>Mytilidae</taxon>
        <taxon>Mytilinae</taxon>
        <taxon>Mytilus</taxon>
    </lineage>
</organism>
<dbReference type="Proteomes" id="UP000596742">
    <property type="component" value="Unassembled WGS sequence"/>
</dbReference>
<keyword evidence="2" id="KW-1185">Reference proteome</keyword>
<dbReference type="AlphaFoldDB" id="A0A8B6FV12"/>
<dbReference type="OrthoDB" id="3863715at2759"/>
<proteinExistence type="predicted"/>
<evidence type="ECO:0000313" key="1">
    <source>
        <dbReference type="EMBL" id="VDI54006.1"/>
    </source>
</evidence>
<protein>
    <submittedName>
        <fullName evidence="1">Uncharacterized protein</fullName>
    </submittedName>
</protein>
<reference evidence="1" key="1">
    <citation type="submission" date="2018-11" db="EMBL/GenBank/DDBJ databases">
        <authorList>
            <person name="Alioto T."/>
            <person name="Alioto T."/>
        </authorList>
    </citation>
    <scope>NUCLEOTIDE SEQUENCE</scope>
</reference>
<sequence length="139" mass="15670">MEPEIEAICKQMSKDCFKRLLDDMQGIPGEFFYPEMDISNQNKTNMASYSEVLSNTNQNKAVGADNVTGIQRIPDMWRIYMDNEEDKLSLLVTGMNLRGRKVSLHSQNPRNPGRITVKNVPISADDGQIHRALTLQGSP</sequence>